<dbReference type="InterPro" id="IPR046903">
    <property type="entry name" value="Mab-21-like_nuc_Trfase"/>
</dbReference>
<feature type="domain" description="Mab-21-like nucleotidyltransferase" evidence="13">
    <location>
        <begin position="312"/>
        <end position="406"/>
    </location>
</feature>
<keyword evidence="7" id="KW-0547">Nucleotide-binding</keyword>
<evidence type="ECO:0000313" key="15">
    <source>
        <dbReference type="EMBL" id="KAF0311755.1"/>
    </source>
</evidence>
<gene>
    <name evidence="15" type="primary">Mab21L3_2</name>
    <name evidence="15" type="ORF">FJT64_017461</name>
</gene>
<comment type="cofactor">
    <cofactor evidence="2">
        <name>Mg(2+)</name>
        <dbReference type="ChEBI" id="CHEBI:18420"/>
    </cofactor>
</comment>
<accession>A0A6A4WXY1</accession>
<protein>
    <submittedName>
        <fullName evidence="15">Protein mab-21-like 3</fullName>
    </submittedName>
</protein>
<evidence type="ECO:0000256" key="9">
    <source>
        <dbReference type="ARBA" id="ARBA00022842"/>
    </source>
</evidence>
<evidence type="ECO:0000256" key="6">
    <source>
        <dbReference type="ARBA" id="ARBA00022723"/>
    </source>
</evidence>
<evidence type="ECO:0000256" key="1">
    <source>
        <dbReference type="ARBA" id="ARBA00001936"/>
    </source>
</evidence>
<dbReference type="Proteomes" id="UP000440578">
    <property type="component" value="Unassembled WGS sequence"/>
</dbReference>
<keyword evidence="5" id="KW-0548">Nucleotidyltransferase</keyword>
<keyword evidence="9" id="KW-0460">Magnesium</keyword>
<comment type="similarity">
    <text evidence="3">Belongs to the mab-21 family.</text>
</comment>
<keyword evidence="11" id="KW-0464">Manganese</keyword>
<evidence type="ECO:0000256" key="11">
    <source>
        <dbReference type="ARBA" id="ARBA00023211"/>
    </source>
</evidence>
<evidence type="ECO:0000256" key="4">
    <source>
        <dbReference type="ARBA" id="ARBA00022679"/>
    </source>
</evidence>
<keyword evidence="8" id="KW-0067">ATP-binding</keyword>
<dbReference type="SMART" id="SM01265">
    <property type="entry name" value="Mab-21"/>
    <property type="match status" value="1"/>
</dbReference>
<evidence type="ECO:0000256" key="8">
    <source>
        <dbReference type="ARBA" id="ARBA00022840"/>
    </source>
</evidence>
<evidence type="ECO:0000256" key="2">
    <source>
        <dbReference type="ARBA" id="ARBA00001946"/>
    </source>
</evidence>
<dbReference type="AlphaFoldDB" id="A0A6A4WXY1"/>
<evidence type="ECO:0000259" key="13">
    <source>
        <dbReference type="Pfam" id="PF03281"/>
    </source>
</evidence>
<dbReference type="GO" id="GO:0005524">
    <property type="term" value="F:ATP binding"/>
    <property type="evidence" value="ECO:0007669"/>
    <property type="project" value="UniProtKB-KW"/>
</dbReference>
<dbReference type="PANTHER" id="PTHR10656">
    <property type="entry name" value="CELL FATE DETERMINING PROTEIN MAB21-RELATED"/>
    <property type="match status" value="1"/>
</dbReference>
<keyword evidence="4" id="KW-0808">Transferase</keyword>
<evidence type="ECO:0000256" key="10">
    <source>
        <dbReference type="ARBA" id="ARBA00023134"/>
    </source>
</evidence>
<keyword evidence="16" id="KW-1185">Reference proteome</keyword>
<dbReference type="Pfam" id="PF20266">
    <property type="entry name" value="Mab-21_C"/>
    <property type="match status" value="1"/>
</dbReference>
<dbReference type="PANTHER" id="PTHR10656:SF42">
    <property type="entry name" value="CYCLIC GMP-AMP SYNTHASE-LIKE PROTEIN-RELATED"/>
    <property type="match status" value="1"/>
</dbReference>
<proteinExistence type="inferred from homology"/>
<evidence type="ECO:0000256" key="3">
    <source>
        <dbReference type="ARBA" id="ARBA00008307"/>
    </source>
</evidence>
<feature type="compositionally biased region" description="Gly residues" evidence="12">
    <location>
        <begin position="237"/>
        <end position="251"/>
    </location>
</feature>
<dbReference type="InterPro" id="IPR046906">
    <property type="entry name" value="Mab-21_HhH/H2TH-like"/>
</dbReference>
<dbReference type="Pfam" id="PF03281">
    <property type="entry name" value="Mab-21"/>
    <property type="match status" value="1"/>
</dbReference>
<keyword evidence="10" id="KW-0342">GTP-binding</keyword>
<dbReference type="EMBL" id="VIIS01000218">
    <property type="protein sequence ID" value="KAF0311755.1"/>
    <property type="molecule type" value="Genomic_DNA"/>
</dbReference>
<comment type="caution">
    <text evidence="15">The sequence shown here is derived from an EMBL/GenBank/DDBJ whole genome shotgun (WGS) entry which is preliminary data.</text>
</comment>
<dbReference type="GO" id="GO:0046872">
    <property type="term" value="F:metal ion binding"/>
    <property type="evidence" value="ECO:0007669"/>
    <property type="project" value="UniProtKB-KW"/>
</dbReference>
<evidence type="ECO:0000256" key="12">
    <source>
        <dbReference type="SAM" id="MobiDB-lite"/>
    </source>
</evidence>
<feature type="compositionally biased region" description="Gly residues" evidence="12">
    <location>
        <begin position="171"/>
        <end position="199"/>
    </location>
</feature>
<dbReference type="InterPro" id="IPR024810">
    <property type="entry name" value="MAB21L/cGLR"/>
</dbReference>
<comment type="cofactor">
    <cofactor evidence="1">
        <name>Mn(2+)</name>
        <dbReference type="ChEBI" id="CHEBI:29035"/>
    </cofactor>
</comment>
<dbReference type="OrthoDB" id="6119992at2759"/>
<evidence type="ECO:0000256" key="5">
    <source>
        <dbReference type="ARBA" id="ARBA00022695"/>
    </source>
</evidence>
<evidence type="ECO:0000256" key="7">
    <source>
        <dbReference type="ARBA" id="ARBA00022741"/>
    </source>
</evidence>
<dbReference type="GO" id="GO:0005525">
    <property type="term" value="F:GTP binding"/>
    <property type="evidence" value="ECO:0007669"/>
    <property type="project" value="UniProtKB-KW"/>
</dbReference>
<evidence type="ECO:0000313" key="16">
    <source>
        <dbReference type="Proteomes" id="UP000440578"/>
    </source>
</evidence>
<evidence type="ECO:0000259" key="14">
    <source>
        <dbReference type="Pfam" id="PF20266"/>
    </source>
</evidence>
<name>A0A6A4WXY1_AMPAM</name>
<sequence length="653" mass="69593">MASGWQRLHALHEEASEWLAVHAPVSTTALFHCFSRLLKHRVSTHYDVAVPINEAMIEASLCMSQSRAGMPLPLPDSRADCPCAHLTGLTVDRAFLSGSARENCNVTLLDSCASDVDVMLQLGGIRVEERQETVRAARVPCRSLRTQGPGVEGSGAMVDSQTGNPADGGQTAAGGSAGIGFGAGRGPGTIHAGGGGNGENVGTESGAVGGSEPERTGAVGSSEPGLAGRVGSSEPGPSGGGLKPGLAGAVGGRNPMTGDGGGPKIVVSMERAEQPGFFLLRHRTLPGCTHRRALPLQARRVVELIDSLRQRVTEQSASYSGPAVSATVQNFAHRPADIDLVACVRCPRWPSADYASRPRPAGWPDAALVVRLCRTAAFLVPVGFPGSAMESLQWRLSFSKHEYIALRNMTADQRMCLLALKFCRAVVGPTAKPLKSYYLKTALLWLAESRAADQWTAETMHDSLLLILRYLDICLARGYLPCYFWPEVNLLASRSDAERAELAAAVAELRRRLLPAVLALLADWLGRPVPELAERLLLRAERLSSGEFWGMTALSALGQTLARPAASEAESGDGDDSDSDDSLMDRVLNVVTFGKNQTAGSLLTFHPFFSGHALTLNVFEQLGNREDLSSFVGLLSLFQRGEGIAKDSWLEEP</sequence>
<keyword evidence="6" id="KW-0479">Metal-binding</keyword>
<reference evidence="15 16" key="1">
    <citation type="submission" date="2019-07" db="EMBL/GenBank/DDBJ databases">
        <title>Draft genome assembly of a fouling barnacle, Amphibalanus amphitrite (Darwin, 1854): The first reference genome for Thecostraca.</title>
        <authorList>
            <person name="Kim W."/>
        </authorList>
    </citation>
    <scope>NUCLEOTIDE SEQUENCE [LARGE SCALE GENOMIC DNA]</scope>
    <source>
        <strain evidence="15">SNU_AA5</strain>
        <tissue evidence="15">Soma without cirri and trophi</tissue>
    </source>
</reference>
<feature type="domain" description="Mab-21-like HhH/H2TH-like" evidence="14">
    <location>
        <begin position="427"/>
        <end position="507"/>
    </location>
</feature>
<feature type="region of interest" description="Disordered" evidence="12">
    <location>
        <begin position="145"/>
        <end position="261"/>
    </location>
</feature>
<organism evidence="15 16">
    <name type="scientific">Amphibalanus amphitrite</name>
    <name type="common">Striped barnacle</name>
    <name type="synonym">Balanus amphitrite</name>
    <dbReference type="NCBI Taxonomy" id="1232801"/>
    <lineage>
        <taxon>Eukaryota</taxon>
        <taxon>Metazoa</taxon>
        <taxon>Ecdysozoa</taxon>
        <taxon>Arthropoda</taxon>
        <taxon>Crustacea</taxon>
        <taxon>Multicrustacea</taxon>
        <taxon>Cirripedia</taxon>
        <taxon>Thoracica</taxon>
        <taxon>Thoracicalcarea</taxon>
        <taxon>Balanomorpha</taxon>
        <taxon>Balanoidea</taxon>
        <taxon>Balanidae</taxon>
        <taxon>Amphibalaninae</taxon>
        <taxon>Amphibalanus</taxon>
    </lineage>
</organism>
<dbReference type="Gene3D" id="1.10.1410.40">
    <property type="match status" value="1"/>
</dbReference>
<dbReference type="GO" id="GO:0016779">
    <property type="term" value="F:nucleotidyltransferase activity"/>
    <property type="evidence" value="ECO:0007669"/>
    <property type="project" value="UniProtKB-KW"/>
</dbReference>